<keyword evidence="1" id="KW-0472">Membrane</keyword>
<reference evidence="3 4" key="1">
    <citation type="submission" date="2022-04" db="EMBL/GenBank/DDBJ databases">
        <title>Spirosoma sp. strain RP8 genome sequencing and assembly.</title>
        <authorList>
            <person name="Jung Y."/>
        </authorList>
    </citation>
    <scope>NUCLEOTIDE SEQUENCE [LARGE SCALE GENOMIC DNA]</scope>
    <source>
        <strain evidence="3 4">RP8</strain>
    </source>
</reference>
<feature type="domain" description="FecR protein" evidence="2">
    <location>
        <begin position="134"/>
        <end position="223"/>
    </location>
</feature>
<dbReference type="InterPro" id="IPR006860">
    <property type="entry name" value="FecR"/>
</dbReference>
<dbReference type="InterPro" id="IPR012373">
    <property type="entry name" value="Ferrdict_sens_TM"/>
</dbReference>
<keyword evidence="1" id="KW-0812">Transmembrane</keyword>
<name>A0ABT0HTZ8_9BACT</name>
<evidence type="ECO:0000313" key="4">
    <source>
        <dbReference type="Proteomes" id="UP001202180"/>
    </source>
</evidence>
<keyword evidence="4" id="KW-1185">Reference proteome</keyword>
<sequence length="341" mass="38382">MHQYDHFTAEELAAHPDFINWVKHPESANAAVWKVWLNQHPHKADDVRLARQLVTMWQLSPTAPPADAQATVWAAIQARKDKPDLPYTIRHCRPVPSPRRRLGIVLSSLLVLVLGLIIYRMNTGIVEYSGFAEAPRSIKLPDGSTVVLNTDASIRFSQQWAADEPRTVWLTGKAQFSVTHQPNNQQFVVKTPNQLQVEVLGTVFSVNEQARQTRIVLNSGRVRLHVASQSTPINMVPGELIDVPASTKQPIVRRRVEPAVYSAWTTRQFIFDNTTLGEMADLLIQDLGYRIDFADSTLRNLRMTIHLPTRDPDILLAAIAEANDLTVSTLSPKHVRITPKR</sequence>
<organism evidence="3 4">
    <name type="scientific">Spirosoma liriopis</name>
    <dbReference type="NCBI Taxonomy" id="2937440"/>
    <lineage>
        <taxon>Bacteria</taxon>
        <taxon>Pseudomonadati</taxon>
        <taxon>Bacteroidota</taxon>
        <taxon>Cytophagia</taxon>
        <taxon>Cytophagales</taxon>
        <taxon>Cytophagaceae</taxon>
        <taxon>Spirosoma</taxon>
    </lineage>
</organism>
<evidence type="ECO:0000259" key="2">
    <source>
        <dbReference type="Pfam" id="PF04773"/>
    </source>
</evidence>
<dbReference type="PIRSF" id="PIRSF018266">
    <property type="entry name" value="FecR"/>
    <property type="match status" value="1"/>
</dbReference>
<dbReference type="EMBL" id="JALPRF010000007">
    <property type="protein sequence ID" value="MCK8495322.1"/>
    <property type="molecule type" value="Genomic_DNA"/>
</dbReference>
<dbReference type="Pfam" id="PF04773">
    <property type="entry name" value="FecR"/>
    <property type="match status" value="1"/>
</dbReference>
<dbReference type="PANTHER" id="PTHR30273:SF2">
    <property type="entry name" value="PROTEIN FECR"/>
    <property type="match status" value="1"/>
</dbReference>
<accession>A0ABT0HTZ8</accession>
<comment type="caution">
    <text evidence="3">The sequence shown here is derived from an EMBL/GenBank/DDBJ whole genome shotgun (WGS) entry which is preliminary data.</text>
</comment>
<dbReference type="RefSeq" id="WP_248480065.1">
    <property type="nucleotide sequence ID" value="NZ_JALPRF010000007.1"/>
</dbReference>
<feature type="transmembrane region" description="Helical" evidence="1">
    <location>
        <begin position="102"/>
        <end position="121"/>
    </location>
</feature>
<evidence type="ECO:0000313" key="3">
    <source>
        <dbReference type="EMBL" id="MCK8495322.1"/>
    </source>
</evidence>
<dbReference type="PANTHER" id="PTHR30273">
    <property type="entry name" value="PERIPLASMIC SIGNAL SENSOR AND SIGMA FACTOR ACTIVATOR FECR-RELATED"/>
    <property type="match status" value="1"/>
</dbReference>
<proteinExistence type="predicted"/>
<dbReference type="Gene3D" id="2.60.120.1440">
    <property type="match status" value="1"/>
</dbReference>
<gene>
    <name evidence="3" type="ORF">M0L20_25885</name>
</gene>
<protein>
    <submittedName>
        <fullName evidence="3">FecR domain-containing protein</fullName>
    </submittedName>
</protein>
<dbReference type="Proteomes" id="UP001202180">
    <property type="component" value="Unassembled WGS sequence"/>
</dbReference>
<keyword evidence="1" id="KW-1133">Transmembrane helix</keyword>
<evidence type="ECO:0000256" key="1">
    <source>
        <dbReference type="SAM" id="Phobius"/>
    </source>
</evidence>